<evidence type="ECO:0000259" key="10">
    <source>
        <dbReference type="Pfam" id="PF08799"/>
    </source>
</evidence>
<dbReference type="EMBL" id="MU005963">
    <property type="protein sequence ID" value="KAF2862905.1"/>
    <property type="molecule type" value="Genomic_DNA"/>
</dbReference>
<dbReference type="FunFam" id="1.20.940.10:FF:000008">
    <property type="entry name" value="Related to potassium channel regulatory factor"/>
    <property type="match status" value="1"/>
</dbReference>
<proteinExistence type="inferred from homology"/>
<name>A0A6A7C7E7_9PEZI</name>
<evidence type="ECO:0000256" key="5">
    <source>
        <dbReference type="ARBA" id="ARBA00022728"/>
    </source>
</evidence>
<dbReference type="AlphaFoldDB" id="A0A6A7C7E7"/>
<dbReference type="InterPro" id="IPR004098">
    <property type="entry name" value="Prp18"/>
</dbReference>
<dbReference type="Gene3D" id="1.20.940.10">
    <property type="entry name" value="Functional domain of the splicing factor Prp18"/>
    <property type="match status" value="1"/>
</dbReference>
<comment type="subcellular location">
    <subcellularLocation>
        <location evidence="1">Nucleus</location>
    </subcellularLocation>
</comment>
<evidence type="ECO:0000256" key="8">
    <source>
        <dbReference type="SAM" id="MobiDB-lite"/>
    </source>
</evidence>
<evidence type="ECO:0000256" key="1">
    <source>
        <dbReference type="ARBA" id="ARBA00004123"/>
    </source>
</evidence>
<keyword evidence="4" id="KW-0507">mRNA processing</keyword>
<dbReference type="PANTHER" id="PTHR13007:SF19">
    <property type="entry name" value="PRE-MRNA-SPLICING FACTOR 18"/>
    <property type="match status" value="1"/>
</dbReference>
<accession>A0A6A7C7E7</accession>
<keyword evidence="7" id="KW-0539">Nucleus</keyword>
<protein>
    <recommendedName>
        <fullName evidence="3">Pre-mRNA-splicing factor 18</fullName>
    </recommendedName>
</protein>
<keyword evidence="6" id="KW-0508">mRNA splicing</keyword>
<sequence length="353" mass="41100">MDFASLMKEQIAAAAPSDKRKSTKRSELEAQREAEYRQEQEAKERARQDRLDKKRRAEGEEEAKQAERQAKRKRMAEESRRVAEEEAFEAENKRRKRIGLPELERKKEDSPLPEGEEDIADDELQDRLKALDEPRRLFGESHLQRLRRYRAVATPVPAKMTDGPIPTSLELVEEKDMKVPERVPIDPKDRFFLRRQIASYFDMLLLEWQLALARRPQDVKDSAPGKQAHGYFEQARDSLVPLFRKLEDDKLAEELFNAINEIVHLAQLRKYVSANDAYLRVSIGKAAWPIGVTMVGIHERSSREKLHERERNKAGTAHIMSDDTTRKMLQGIKRCLSFAQTRWPPDEAWQMMG</sequence>
<feature type="compositionally biased region" description="Basic and acidic residues" evidence="8">
    <location>
        <begin position="17"/>
        <end position="84"/>
    </location>
</feature>
<evidence type="ECO:0000259" key="9">
    <source>
        <dbReference type="Pfam" id="PF02840"/>
    </source>
</evidence>
<dbReference type="GO" id="GO:0071021">
    <property type="term" value="C:U2-type post-spliceosomal complex"/>
    <property type="evidence" value="ECO:0007669"/>
    <property type="project" value="TreeGrafter"/>
</dbReference>
<evidence type="ECO:0000313" key="11">
    <source>
        <dbReference type="EMBL" id="KAF2862905.1"/>
    </source>
</evidence>
<dbReference type="GO" id="GO:0005682">
    <property type="term" value="C:U5 snRNP"/>
    <property type="evidence" value="ECO:0007669"/>
    <property type="project" value="TreeGrafter"/>
</dbReference>
<dbReference type="Proteomes" id="UP000799421">
    <property type="component" value="Unassembled WGS sequence"/>
</dbReference>
<dbReference type="InterPro" id="IPR014906">
    <property type="entry name" value="PRP4-like"/>
</dbReference>
<dbReference type="PANTHER" id="PTHR13007">
    <property type="entry name" value="PRE-MRNA SPLICING FACTOR-RELATED"/>
    <property type="match status" value="1"/>
</dbReference>
<dbReference type="SUPFAM" id="SSF158230">
    <property type="entry name" value="PRP4-like"/>
    <property type="match status" value="1"/>
</dbReference>
<dbReference type="InterPro" id="IPR039979">
    <property type="entry name" value="PRPF18"/>
</dbReference>
<dbReference type="GO" id="GO:0046540">
    <property type="term" value="C:U4/U6 x U5 tri-snRNP complex"/>
    <property type="evidence" value="ECO:0007669"/>
    <property type="project" value="TreeGrafter"/>
</dbReference>
<evidence type="ECO:0000256" key="3">
    <source>
        <dbReference type="ARBA" id="ARBA00018242"/>
    </source>
</evidence>
<feature type="region of interest" description="Disordered" evidence="8">
    <location>
        <begin position="1"/>
        <end position="123"/>
    </location>
</feature>
<dbReference type="Pfam" id="PF02840">
    <property type="entry name" value="Prp18"/>
    <property type="match status" value="1"/>
</dbReference>
<evidence type="ECO:0000256" key="4">
    <source>
        <dbReference type="ARBA" id="ARBA00022664"/>
    </source>
</evidence>
<dbReference type="GO" id="GO:0000350">
    <property type="term" value="P:generation of catalytic spliceosome for second transesterification step"/>
    <property type="evidence" value="ECO:0007669"/>
    <property type="project" value="TreeGrafter"/>
</dbReference>
<gene>
    <name evidence="11" type="ORF">K470DRAFT_211584</name>
</gene>
<evidence type="ECO:0000256" key="7">
    <source>
        <dbReference type="ARBA" id="ARBA00023242"/>
    </source>
</evidence>
<feature type="domain" description="Prp18" evidence="9">
    <location>
        <begin position="199"/>
        <end position="344"/>
    </location>
</feature>
<comment type="similarity">
    <text evidence="2">Belongs to the PRP18 family.</text>
</comment>
<feature type="compositionally biased region" description="Acidic residues" evidence="8">
    <location>
        <begin position="114"/>
        <end position="123"/>
    </location>
</feature>
<organism evidence="11 12">
    <name type="scientific">Piedraia hortae CBS 480.64</name>
    <dbReference type="NCBI Taxonomy" id="1314780"/>
    <lineage>
        <taxon>Eukaryota</taxon>
        <taxon>Fungi</taxon>
        <taxon>Dikarya</taxon>
        <taxon>Ascomycota</taxon>
        <taxon>Pezizomycotina</taxon>
        <taxon>Dothideomycetes</taxon>
        <taxon>Dothideomycetidae</taxon>
        <taxon>Capnodiales</taxon>
        <taxon>Piedraiaceae</taxon>
        <taxon>Piedraia</taxon>
    </lineage>
</organism>
<dbReference type="InterPro" id="IPR036285">
    <property type="entry name" value="PRP4-like_sf"/>
</dbReference>
<dbReference type="Pfam" id="PF08799">
    <property type="entry name" value="PRP4"/>
    <property type="match status" value="1"/>
</dbReference>
<keyword evidence="12" id="KW-1185">Reference proteome</keyword>
<reference evidence="11" key="1">
    <citation type="journal article" date="2020" name="Stud. Mycol.">
        <title>101 Dothideomycetes genomes: a test case for predicting lifestyles and emergence of pathogens.</title>
        <authorList>
            <person name="Haridas S."/>
            <person name="Albert R."/>
            <person name="Binder M."/>
            <person name="Bloem J."/>
            <person name="Labutti K."/>
            <person name="Salamov A."/>
            <person name="Andreopoulos B."/>
            <person name="Baker S."/>
            <person name="Barry K."/>
            <person name="Bills G."/>
            <person name="Bluhm B."/>
            <person name="Cannon C."/>
            <person name="Castanera R."/>
            <person name="Culley D."/>
            <person name="Daum C."/>
            <person name="Ezra D."/>
            <person name="Gonzalez J."/>
            <person name="Henrissat B."/>
            <person name="Kuo A."/>
            <person name="Liang C."/>
            <person name="Lipzen A."/>
            <person name="Lutzoni F."/>
            <person name="Magnuson J."/>
            <person name="Mondo S."/>
            <person name="Nolan M."/>
            <person name="Ohm R."/>
            <person name="Pangilinan J."/>
            <person name="Park H.-J."/>
            <person name="Ramirez L."/>
            <person name="Alfaro M."/>
            <person name="Sun H."/>
            <person name="Tritt A."/>
            <person name="Yoshinaga Y."/>
            <person name="Zwiers L.-H."/>
            <person name="Turgeon B."/>
            <person name="Goodwin S."/>
            <person name="Spatafora J."/>
            <person name="Crous P."/>
            <person name="Grigoriev I."/>
        </authorList>
    </citation>
    <scope>NUCLEOTIDE SEQUENCE</scope>
    <source>
        <strain evidence="11">CBS 480.64</strain>
    </source>
</reference>
<dbReference type="SUPFAM" id="SSF47938">
    <property type="entry name" value="Functional domain of the splicing factor Prp18"/>
    <property type="match status" value="1"/>
</dbReference>
<dbReference type="OrthoDB" id="10261918at2759"/>
<feature type="domain" description="Pre-mRNA processing factor 4 (PRP4)-like" evidence="10">
    <location>
        <begin position="127"/>
        <end position="151"/>
    </location>
</feature>
<evidence type="ECO:0000313" key="12">
    <source>
        <dbReference type="Proteomes" id="UP000799421"/>
    </source>
</evidence>
<evidence type="ECO:0000256" key="2">
    <source>
        <dbReference type="ARBA" id="ARBA00008137"/>
    </source>
</evidence>
<keyword evidence="5" id="KW-0747">Spliceosome</keyword>
<evidence type="ECO:0000256" key="6">
    <source>
        <dbReference type="ARBA" id="ARBA00023187"/>
    </source>
</evidence>